<dbReference type="AlphaFoldDB" id="A0A2A9FJP9"/>
<dbReference type="RefSeq" id="WP_098514339.1">
    <property type="nucleotide sequence ID" value="NZ_JBIAKZ010000002.1"/>
</dbReference>
<dbReference type="PANTHER" id="PTHR11803:SF58">
    <property type="entry name" value="PROTEIN HMF1-RELATED"/>
    <property type="match status" value="1"/>
</dbReference>
<dbReference type="Proteomes" id="UP000243542">
    <property type="component" value="Unassembled WGS sequence"/>
</dbReference>
<accession>A0A2A9FJP9</accession>
<dbReference type="Gene3D" id="3.30.1330.40">
    <property type="entry name" value="RutC-like"/>
    <property type="match status" value="1"/>
</dbReference>
<dbReference type="SUPFAM" id="SSF55298">
    <property type="entry name" value="YjgF-like"/>
    <property type="match status" value="1"/>
</dbReference>
<dbReference type="InterPro" id="IPR006175">
    <property type="entry name" value="YjgF/YER057c/UK114"/>
</dbReference>
<comment type="similarity">
    <text evidence="1">Belongs to the RutC family.</text>
</comment>
<sequence>MSKVEQINPESFGVSGLLYSQATVANGFVFIAGQGAVDENYQVIAPGDAYLQGKKIIERIRVILAEVGAGLEHIVSATVFFASLDDAAGFNRAWVEEFGDHRPARAALVSQMVLDGLVAEVIATAVLP</sequence>
<evidence type="ECO:0000313" key="2">
    <source>
        <dbReference type="EMBL" id="PFG50655.1"/>
    </source>
</evidence>
<organism evidence="2 3">
    <name type="scientific">Amycolatopsis sulphurea</name>
    <dbReference type="NCBI Taxonomy" id="76022"/>
    <lineage>
        <taxon>Bacteria</taxon>
        <taxon>Bacillati</taxon>
        <taxon>Actinomycetota</taxon>
        <taxon>Actinomycetes</taxon>
        <taxon>Pseudonocardiales</taxon>
        <taxon>Pseudonocardiaceae</taxon>
        <taxon>Amycolatopsis</taxon>
    </lineage>
</organism>
<dbReference type="CDD" id="cd00448">
    <property type="entry name" value="YjgF_YER057c_UK114_family"/>
    <property type="match status" value="1"/>
</dbReference>
<evidence type="ECO:0000256" key="1">
    <source>
        <dbReference type="ARBA" id="ARBA00010552"/>
    </source>
</evidence>
<comment type="caution">
    <text evidence="2">The sequence shown here is derived from an EMBL/GenBank/DDBJ whole genome shotgun (WGS) entry which is preliminary data.</text>
</comment>
<gene>
    <name evidence="2" type="ORF">ATK36_5900</name>
</gene>
<protein>
    <submittedName>
        <fullName evidence="2">2-iminobutanoate/2-iminopropanoate deaminase</fullName>
    </submittedName>
</protein>
<name>A0A2A9FJP9_9PSEU</name>
<reference evidence="2 3" key="1">
    <citation type="submission" date="2017-10" db="EMBL/GenBank/DDBJ databases">
        <title>Sequencing the genomes of 1000 actinobacteria strains.</title>
        <authorList>
            <person name="Klenk H.-P."/>
        </authorList>
    </citation>
    <scope>NUCLEOTIDE SEQUENCE [LARGE SCALE GENOMIC DNA]</scope>
    <source>
        <strain evidence="2 3">DSM 46092</strain>
    </source>
</reference>
<proteinExistence type="inferred from homology"/>
<dbReference type="Pfam" id="PF01042">
    <property type="entry name" value="Ribonuc_L-PSP"/>
    <property type="match status" value="1"/>
</dbReference>
<dbReference type="InterPro" id="IPR035959">
    <property type="entry name" value="RutC-like_sf"/>
</dbReference>
<dbReference type="PANTHER" id="PTHR11803">
    <property type="entry name" value="2-IMINOBUTANOATE/2-IMINOPROPANOATE DEAMINASE RIDA"/>
    <property type="match status" value="1"/>
</dbReference>
<evidence type="ECO:0000313" key="3">
    <source>
        <dbReference type="Proteomes" id="UP000243542"/>
    </source>
</evidence>
<dbReference type="EMBL" id="PDJK01000002">
    <property type="protein sequence ID" value="PFG50655.1"/>
    <property type="molecule type" value="Genomic_DNA"/>
</dbReference>
<dbReference type="GO" id="GO:0019239">
    <property type="term" value="F:deaminase activity"/>
    <property type="evidence" value="ECO:0007669"/>
    <property type="project" value="TreeGrafter"/>
</dbReference>
<keyword evidence="3" id="KW-1185">Reference proteome</keyword>
<dbReference type="GO" id="GO:0005829">
    <property type="term" value="C:cytosol"/>
    <property type="evidence" value="ECO:0007669"/>
    <property type="project" value="TreeGrafter"/>
</dbReference>